<reference evidence="2 3" key="1">
    <citation type="submission" date="2014-07" db="EMBL/GenBank/DDBJ databases">
        <title>Tepidicaulis marinum gen. nov., sp. nov., a novel marine bacterium denitrifying nitrate to nitrous oxide strictly under microaerobic conditions.</title>
        <authorList>
            <person name="Takeuchi M."/>
            <person name="Yamagishi T."/>
            <person name="Kamagata Y."/>
            <person name="Oshima K."/>
            <person name="Hattori M."/>
            <person name="Katayama T."/>
            <person name="Hanada S."/>
            <person name="Tamaki H."/>
            <person name="Marumo K."/>
            <person name="Maeda H."/>
            <person name="Nedachi M."/>
            <person name="Iwasaki W."/>
            <person name="Suwa Y."/>
            <person name="Sakata S."/>
        </authorList>
    </citation>
    <scope>NUCLEOTIDE SEQUENCE [LARGE SCALE GENOMIC DNA]</scope>
    <source>
        <strain evidence="2 3">MA2</strain>
    </source>
</reference>
<dbReference type="SUPFAM" id="SSF51735">
    <property type="entry name" value="NAD(P)-binding Rossmann-fold domains"/>
    <property type="match status" value="1"/>
</dbReference>
<organism evidence="2 3">
    <name type="scientific">Tepidicaulis marinus</name>
    <dbReference type="NCBI Taxonomy" id="1333998"/>
    <lineage>
        <taxon>Bacteria</taxon>
        <taxon>Pseudomonadati</taxon>
        <taxon>Pseudomonadota</taxon>
        <taxon>Alphaproteobacteria</taxon>
        <taxon>Hyphomicrobiales</taxon>
        <taxon>Parvibaculaceae</taxon>
        <taxon>Tepidicaulis</taxon>
    </lineage>
</organism>
<dbReference type="CDD" id="cd05233">
    <property type="entry name" value="SDR_c"/>
    <property type="match status" value="1"/>
</dbReference>
<dbReference type="STRING" id="1333998.M2A_2254"/>
<dbReference type="Gene3D" id="3.40.50.720">
    <property type="entry name" value="NAD(P)-binding Rossmann-like Domain"/>
    <property type="match status" value="1"/>
</dbReference>
<accession>A0A081BCI7</accession>
<keyword evidence="3" id="KW-1185">Reference proteome</keyword>
<dbReference type="PROSITE" id="PS00061">
    <property type="entry name" value="ADH_SHORT"/>
    <property type="match status" value="1"/>
</dbReference>
<dbReference type="InterPro" id="IPR020904">
    <property type="entry name" value="Sc_DH/Rdtase_CS"/>
</dbReference>
<evidence type="ECO:0000313" key="2">
    <source>
        <dbReference type="EMBL" id="GAK45755.1"/>
    </source>
</evidence>
<dbReference type="AlphaFoldDB" id="A0A081BCI7"/>
<dbReference type="PANTHER" id="PTHR42760:SF132">
    <property type="entry name" value="SHORT-CHAIN DEHYDROGENASE_REDUCTASE FAMILY PROTEIN"/>
    <property type="match status" value="1"/>
</dbReference>
<dbReference type="InterPro" id="IPR036291">
    <property type="entry name" value="NAD(P)-bd_dom_sf"/>
</dbReference>
<dbReference type="FunFam" id="3.40.50.720:FF:000084">
    <property type="entry name" value="Short-chain dehydrogenase reductase"/>
    <property type="match status" value="1"/>
</dbReference>
<dbReference type="eggNOG" id="COG1028">
    <property type="taxonomic scope" value="Bacteria"/>
</dbReference>
<evidence type="ECO:0000313" key="3">
    <source>
        <dbReference type="Proteomes" id="UP000028702"/>
    </source>
</evidence>
<protein>
    <submittedName>
        <fullName evidence="2">Short-chain dehydrogenase/reductase SDR</fullName>
    </submittedName>
</protein>
<sequence length="245" mass="25879">MQDTDFTGKRILVVGGSSGIGNGMAQAFRARGGEVHVWGTRAKAEDYKKEDGSDMTGLHYHQMDVSDFAAIEAHDPGFDGLDVLVLCQGTVIYGRGEFEMEGFQKVMDVNLNSLMACAMKFHPMLAASKGALITVSSTAAFHATRGNPAYNASKTGAVGLTRTLAEAWAKDGIRVNGIAPGLVDTKLTKVTTENPDRLSASLKGIPMRRLGTPEDMAGVALFLASPLASYVLGQTIPVDGGLILS</sequence>
<dbReference type="InterPro" id="IPR002347">
    <property type="entry name" value="SDR_fam"/>
</dbReference>
<dbReference type="Proteomes" id="UP000028702">
    <property type="component" value="Unassembled WGS sequence"/>
</dbReference>
<dbReference type="PRINTS" id="PR00081">
    <property type="entry name" value="GDHRDH"/>
</dbReference>
<name>A0A081BCI7_9HYPH</name>
<proteinExistence type="inferred from homology"/>
<comment type="similarity">
    <text evidence="1">Belongs to the short-chain dehydrogenases/reductases (SDR) family.</text>
</comment>
<dbReference type="EMBL" id="BBIO01000011">
    <property type="protein sequence ID" value="GAK45755.1"/>
    <property type="molecule type" value="Genomic_DNA"/>
</dbReference>
<dbReference type="RefSeq" id="WP_045447289.1">
    <property type="nucleotide sequence ID" value="NZ_BBIO01000011.1"/>
</dbReference>
<gene>
    <name evidence="2" type="ORF">M2A_2254</name>
</gene>
<dbReference type="PANTHER" id="PTHR42760">
    <property type="entry name" value="SHORT-CHAIN DEHYDROGENASES/REDUCTASES FAMILY MEMBER"/>
    <property type="match status" value="1"/>
</dbReference>
<comment type="caution">
    <text evidence="2">The sequence shown here is derived from an EMBL/GenBank/DDBJ whole genome shotgun (WGS) entry which is preliminary data.</text>
</comment>
<dbReference type="Pfam" id="PF13561">
    <property type="entry name" value="adh_short_C2"/>
    <property type="match status" value="1"/>
</dbReference>
<dbReference type="GO" id="GO:0016616">
    <property type="term" value="F:oxidoreductase activity, acting on the CH-OH group of donors, NAD or NADP as acceptor"/>
    <property type="evidence" value="ECO:0007669"/>
    <property type="project" value="TreeGrafter"/>
</dbReference>
<evidence type="ECO:0000256" key="1">
    <source>
        <dbReference type="ARBA" id="ARBA00006484"/>
    </source>
</evidence>
<dbReference type="PRINTS" id="PR00080">
    <property type="entry name" value="SDRFAMILY"/>
</dbReference>